<keyword evidence="7" id="KW-1185">Reference proteome</keyword>
<dbReference type="PANTHER" id="PTHR34269">
    <property type="entry name" value="TRANSCRIPTION FACTOR B3-DOMAIN FAMILY-RELATED"/>
    <property type="match status" value="1"/>
</dbReference>
<dbReference type="GO" id="GO:0003677">
    <property type="term" value="F:DNA binding"/>
    <property type="evidence" value="ECO:0007669"/>
    <property type="project" value="UniProtKB-KW"/>
</dbReference>
<evidence type="ECO:0000256" key="2">
    <source>
        <dbReference type="ARBA" id="ARBA00023015"/>
    </source>
</evidence>
<evidence type="ECO:0000256" key="5">
    <source>
        <dbReference type="ARBA" id="ARBA00023242"/>
    </source>
</evidence>
<dbReference type="EMBL" id="CAKOAT010349598">
    <property type="protein sequence ID" value="CAH8362986.1"/>
    <property type="molecule type" value="Genomic_DNA"/>
</dbReference>
<reference evidence="6 7" key="1">
    <citation type="submission" date="2022-03" db="EMBL/GenBank/DDBJ databases">
        <authorList>
            <person name="Macdonald S."/>
            <person name="Ahmed S."/>
            <person name="Newling K."/>
        </authorList>
    </citation>
    <scope>NUCLEOTIDE SEQUENCE [LARGE SCALE GENOMIC DNA]</scope>
</reference>
<protein>
    <recommendedName>
        <fullName evidence="8">TF-B3 domain-containing protein</fullName>
    </recommendedName>
</protein>
<sequence>MEIAISNLFSDPLHPALIISKTISKTDIAENMRLPKHEIESVLAIMGGVTAEELQIGKKVVISDLVEGDQYEVFLKCLNNKRYYIGEGWGKLRDSLDLKEGQTLKLYWYQDFKIFVILNFPYNLLD</sequence>
<keyword evidence="4" id="KW-0804">Transcription</keyword>
<evidence type="ECO:0008006" key="8">
    <source>
        <dbReference type="Google" id="ProtNLM"/>
    </source>
</evidence>
<evidence type="ECO:0000256" key="3">
    <source>
        <dbReference type="ARBA" id="ARBA00023125"/>
    </source>
</evidence>
<evidence type="ECO:0000313" key="6">
    <source>
        <dbReference type="EMBL" id="CAH8362986.1"/>
    </source>
</evidence>
<comment type="subcellular location">
    <subcellularLocation>
        <location evidence="1">Nucleus</location>
    </subcellularLocation>
</comment>
<keyword evidence="3" id="KW-0238">DNA-binding</keyword>
<dbReference type="PANTHER" id="PTHR34269:SF15">
    <property type="entry name" value="TF-B3 DOMAIN-CONTAINING PROTEIN"/>
    <property type="match status" value="1"/>
</dbReference>
<comment type="caution">
    <text evidence="6">The sequence shown here is derived from an EMBL/GenBank/DDBJ whole genome shotgun (WGS) entry which is preliminary data.</text>
</comment>
<accession>A0ABC8KWU1</accession>
<organism evidence="6 7">
    <name type="scientific">Eruca vesicaria subsp. sativa</name>
    <name type="common">Garden rocket</name>
    <name type="synonym">Eruca sativa</name>
    <dbReference type="NCBI Taxonomy" id="29727"/>
    <lineage>
        <taxon>Eukaryota</taxon>
        <taxon>Viridiplantae</taxon>
        <taxon>Streptophyta</taxon>
        <taxon>Embryophyta</taxon>
        <taxon>Tracheophyta</taxon>
        <taxon>Spermatophyta</taxon>
        <taxon>Magnoliopsida</taxon>
        <taxon>eudicotyledons</taxon>
        <taxon>Gunneridae</taxon>
        <taxon>Pentapetalae</taxon>
        <taxon>rosids</taxon>
        <taxon>malvids</taxon>
        <taxon>Brassicales</taxon>
        <taxon>Brassicaceae</taxon>
        <taxon>Brassiceae</taxon>
        <taxon>Eruca</taxon>
    </lineage>
</organism>
<dbReference type="AlphaFoldDB" id="A0ABC8KWU1"/>
<dbReference type="InterPro" id="IPR003340">
    <property type="entry name" value="B3_DNA-bd"/>
</dbReference>
<dbReference type="Proteomes" id="UP001642260">
    <property type="component" value="Unassembled WGS sequence"/>
</dbReference>
<dbReference type="CDD" id="cd10017">
    <property type="entry name" value="B3_DNA"/>
    <property type="match status" value="1"/>
</dbReference>
<evidence type="ECO:0000313" key="7">
    <source>
        <dbReference type="Proteomes" id="UP001642260"/>
    </source>
</evidence>
<dbReference type="InterPro" id="IPR015300">
    <property type="entry name" value="DNA-bd_pseudobarrel_sf"/>
</dbReference>
<dbReference type="SUPFAM" id="SSF101936">
    <property type="entry name" value="DNA-binding pseudobarrel domain"/>
    <property type="match status" value="1"/>
</dbReference>
<name>A0ABC8KWU1_ERUVS</name>
<dbReference type="InterPro" id="IPR051442">
    <property type="entry name" value="B3_domain"/>
</dbReference>
<evidence type="ECO:0000256" key="1">
    <source>
        <dbReference type="ARBA" id="ARBA00004123"/>
    </source>
</evidence>
<dbReference type="GO" id="GO:0005634">
    <property type="term" value="C:nucleus"/>
    <property type="evidence" value="ECO:0007669"/>
    <property type="project" value="UniProtKB-SubCell"/>
</dbReference>
<gene>
    <name evidence="6" type="ORF">ERUC_LOCUS28742</name>
</gene>
<proteinExistence type="predicted"/>
<keyword evidence="5" id="KW-0539">Nucleus</keyword>
<evidence type="ECO:0000256" key="4">
    <source>
        <dbReference type="ARBA" id="ARBA00023163"/>
    </source>
</evidence>
<dbReference type="Gene3D" id="2.40.330.10">
    <property type="entry name" value="DNA-binding pseudobarrel domain"/>
    <property type="match status" value="1"/>
</dbReference>
<keyword evidence="2" id="KW-0805">Transcription regulation</keyword>